<feature type="domain" description="Ketopantoate reductase N-terminal" evidence="10">
    <location>
        <begin position="8"/>
        <end position="159"/>
    </location>
</feature>
<dbReference type="FunFam" id="1.10.1040.10:FF:000017">
    <property type="entry name" value="2-dehydropantoate 2-reductase"/>
    <property type="match status" value="1"/>
</dbReference>
<dbReference type="InterPro" id="IPR013332">
    <property type="entry name" value="KPR_N"/>
</dbReference>
<dbReference type="InterPro" id="IPR008927">
    <property type="entry name" value="6-PGluconate_DH-like_C_sf"/>
</dbReference>
<dbReference type="Gene3D" id="3.40.50.720">
    <property type="entry name" value="NAD(P)-binding Rossmann-like Domain"/>
    <property type="match status" value="1"/>
</dbReference>
<reference evidence="12 13" key="1">
    <citation type="submission" date="2019-11" db="EMBL/GenBank/DDBJ databases">
        <title>Comparative genomics of hydrocarbon-degrading Desulfosarcina strains.</title>
        <authorList>
            <person name="Watanabe M."/>
            <person name="Kojima H."/>
            <person name="Fukui M."/>
        </authorList>
    </citation>
    <scope>NUCLEOTIDE SEQUENCE [LARGE SCALE GENOMIC DNA]</scope>
    <source>
        <strain evidence="12 13">28bB2T</strain>
    </source>
</reference>
<dbReference type="InterPro" id="IPR013328">
    <property type="entry name" value="6PGD_dom2"/>
</dbReference>
<dbReference type="NCBIfam" id="TIGR00745">
    <property type="entry name" value="apbA_panE"/>
    <property type="match status" value="1"/>
</dbReference>
<evidence type="ECO:0000313" key="12">
    <source>
        <dbReference type="EMBL" id="BBO81030.1"/>
    </source>
</evidence>
<dbReference type="KEGG" id="dov:DSCO28_15960"/>
<dbReference type="InterPro" id="IPR013752">
    <property type="entry name" value="KPA_reductase"/>
</dbReference>
<feature type="domain" description="Ketopantoate reductase C-terminal" evidence="11">
    <location>
        <begin position="186"/>
        <end position="308"/>
    </location>
</feature>
<evidence type="ECO:0000313" key="13">
    <source>
        <dbReference type="Proteomes" id="UP000425960"/>
    </source>
</evidence>
<proteinExistence type="inferred from homology"/>
<dbReference type="GO" id="GO:0015940">
    <property type="term" value="P:pantothenate biosynthetic process"/>
    <property type="evidence" value="ECO:0007669"/>
    <property type="project" value="UniProtKB-UniPathway"/>
</dbReference>
<dbReference type="InterPro" id="IPR036291">
    <property type="entry name" value="NAD(P)-bd_dom_sf"/>
</dbReference>
<dbReference type="PANTHER" id="PTHR21708">
    <property type="entry name" value="PROBABLE 2-DEHYDROPANTOATE 2-REDUCTASE"/>
    <property type="match status" value="1"/>
</dbReference>
<evidence type="ECO:0000256" key="7">
    <source>
        <dbReference type="ARBA" id="ARBA00032024"/>
    </source>
</evidence>
<keyword evidence="9" id="KW-0566">Pantothenate biosynthesis</keyword>
<dbReference type="InterPro" id="IPR003710">
    <property type="entry name" value="ApbA"/>
</dbReference>
<dbReference type="PANTHER" id="PTHR21708:SF26">
    <property type="entry name" value="2-DEHYDROPANTOATE 2-REDUCTASE"/>
    <property type="match status" value="1"/>
</dbReference>
<evidence type="ECO:0000256" key="4">
    <source>
        <dbReference type="ARBA" id="ARBA00019465"/>
    </source>
</evidence>
<dbReference type="Proteomes" id="UP000425960">
    <property type="component" value="Chromosome"/>
</dbReference>
<dbReference type="Pfam" id="PF08546">
    <property type="entry name" value="ApbA_C"/>
    <property type="match status" value="1"/>
</dbReference>
<evidence type="ECO:0000256" key="6">
    <source>
        <dbReference type="ARBA" id="ARBA00023002"/>
    </source>
</evidence>
<evidence type="ECO:0000256" key="8">
    <source>
        <dbReference type="ARBA" id="ARBA00048793"/>
    </source>
</evidence>
<evidence type="ECO:0000259" key="11">
    <source>
        <dbReference type="Pfam" id="PF08546"/>
    </source>
</evidence>
<evidence type="ECO:0000256" key="5">
    <source>
        <dbReference type="ARBA" id="ARBA00022857"/>
    </source>
</evidence>
<dbReference type="GO" id="GO:0008677">
    <property type="term" value="F:2-dehydropantoate 2-reductase activity"/>
    <property type="evidence" value="ECO:0007669"/>
    <property type="project" value="UniProtKB-EC"/>
</dbReference>
<dbReference type="Gene3D" id="1.10.1040.10">
    <property type="entry name" value="N-(1-d-carboxylethyl)-l-norvaline Dehydrogenase, domain 2"/>
    <property type="match status" value="1"/>
</dbReference>
<gene>
    <name evidence="12" type="ORF">DSCO28_15960</name>
</gene>
<dbReference type="InterPro" id="IPR051402">
    <property type="entry name" value="KPR-Related"/>
</dbReference>
<sequence>MIMKDKKIAVVGIGATGSVLAAALLQKGPDTILVDPAPGMKNKLLENGINITGEISYPSVPVTHFCSKISEMENNAPDIVFIATKTFYLPSVIEDLKSIAKPGIKIISTHNGLGTEDMIAKAFGAGAAFRMSLNFGVALKGPGAVEAAFFNRPNHLGCLDKTNTEIGKRIAELLTSAGLDTELVDDIKLYVWKKMILKCTMASICAVTDKSIKDALTSKPAREIAEVCFREALAVAKAQGYDLGEKYLTDAFAYLEKVGIHKDSMCGDLERNNPTEIDFLGGKVVEYARELGISVPYYTVMTNLVKELDKAYSAN</sequence>
<evidence type="ECO:0000256" key="3">
    <source>
        <dbReference type="ARBA" id="ARBA00013014"/>
    </source>
</evidence>
<evidence type="ECO:0000256" key="1">
    <source>
        <dbReference type="ARBA" id="ARBA00004994"/>
    </source>
</evidence>
<accession>A0A5K7ZPQ7</accession>
<dbReference type="SUPFAM" id="SSF51735">
    <property type="entry name" value="NAD(P)-binding Rossmann-fold domains"/>
    <property type="match status" value="1"/>
</dbReference>
<keyword evidence="5 9" id="KW-0521">NADP</keyword>
<comment type="function">
    <text evidence="9">Catalyzes the NADPH-dependent reduction of ketopantoate into pantoic acid.</text>
</comment>
<dbReference type="GO" id="GO:0005737">
    <property type="term" value="C:cytoplasm"/>
    <property type="evidence" value="ECO:0007669"/>
    <property type="project" value="TreeGrafter"/>
</dbReference>
<dbReference type="UniPathway" id="UPA00028">
    <property type="reaction ID" value="UER00004"/>
</dbReference>
<comment type="catalytic activity">
    <reaction evidence="8 9">
        <text>(R)-pantoate + NADP(+) = 2-dehydropantoate + NADPH + H(+)</text>
        <dbReference type="Rhea" id="RHEA:16233"/>
        <dbReference type="ChEBI" id="CHEBI:11561"/>
        <dbReference type="ChEBI" id="CHEBI:15378"/>
        <dbReference type="ChEBI" id="CHEBI:15980"/>
        <dbReference type="ChEBI" id="CHEBI:57783"/>
        <dbReference type="ChEBI" id="CHEBI:58349"/>
        <dbReference type="EC" id="1.1.1.169"/>
    </reaction>
</comment>
<comment type="similarity">
    <text evidence="2 9">Belongs to the ketopantoate reductase family.</text>
</comment>
<comment type="pathway">
    <text evidence="1 9">Cofactor biosynthesis; (R)-pantothenate biosynthesis; (R)-pantoate from 3-methyl-2-oxobutanoate: step 2/2.</text>
</comment>
<dbReference type="Pfam" id="PF02558">
    <property type="entry name" value="ApbA"/>
    <property type="match status" value="1"/>
</dbReference>
<evidence type="ECO:0000256" key="9">
    <source>
        <dbReference type="RuleBase" id="RU362068"/>
    </source>
</evidence>
<evidence type="ECO:0000256" key="2">
    <source>
        <dbReference type="ARBA" id="ARBA00007870"/>
    </source>
</evidence>
<dbReference type="AlphaFoldDB" id="A0A5K7ZPQ7"/>
<dbReference type="SUPFAM" id="SSF48179">
    <property type="entry name" value="6-phosphogluconate dehydrogenase C-terminal domain-like"/>
    <property type="match status" value="1"/>
</dbReference>
<protein>
    <recommendedName>
        <fullName evidence="4 9">2-dehydropantoate 2-reductase</fullName>
        <ecNumber evidence="3 9">1.1.1.169</ecNumber>
    </recommendedName>
    <alternativeName>
        <fullName evidence="7 9">Ketopantoate reductase</fullName>
    </alternativeName>
</protein>
<dbReference type="EC" id="1.1.1.169" evidence="3 9"/>
<keyword evidence="6 9" id="KW-0560">Oxidoreductase</keyword>
<dbReference type="EMBL" id="AP021876">
    <property type="protein sequence ID" value="BBO81030.1"/>
    <property type="molecule type" value="Genomic_DNA"/>
</dbReference>
<organism evidence="12 13">
    <name type="scientific">Desulfosarcina ovata subsp. sediminis</name>
    <dbReference type="NCBI Taxonomy" id="885957"/>
    <lineage>
        <taxon>Bacteria</taxon>
        <taxon>Pseudomonadati</taxon>
        <taxon>Thermodesulfobacteriota</taxon>
        <taxon>Desulfobacteria</taxon>
        <taxon>Desulfobacterales</taxon>
        <taxon>Desulfosarcinaceae</taxon>
        <taxon>Desulfosarcina</taxon>
    </lineage>
</organism>
<evidence type="ECO:0000259" key="10">
    <source>
        <dbReference type="Pfam" id="PF02558"/>
    </source>
</evidence>
<name>A0A5K7ZPQ7_9BACT</name>